<sequence>MRALGSEGSPSARVRILSTVDLPHSGQRFPSGSRQRQEDTKTHDMPRGSMSVSRVIRPSLASLTVRTREYNRLRFTPSRPRGIPIRHDPQLKSRSVGV</sequence>
<dbReference type="Proteomes" id="UP000324222">
    <property type="component" value="Unassembled WGS sequence"/>
</dbReference>
<feature type="region of interest" description="Disordered" evidence="1">
    <location>
        <begin position="18"/>
        <end position="53"/>
    </location>
</feature>
<name>A0A5B7D432_PORTR</name>
<feature type="region of interest" description="Disordered" evidence="1">
    <location>
        <begin position="76"/>
        <end position="98"/>
    </location>
</feature>
<evidence type="ECO:0000313" key="3">
    <source>
        <dbReference type="Proteomes" id="UP000324222"/>
    </source>
</evidence>
<dbReference type="EMBL" id="VSRR010000476">
    <property type="protein sequence ID" value="MPC16075.1"/>
    <property type="molecule type" value="Genomic_DNA"/>
</dbReference>
<evidence type="ECO:0000313" key="2">
    <source>
        <dbReference type="EMBL" id="MPC16075.1"/>
    </source>
</evidence>
<reference evidence="2 3" key="1">
    <citation type="submission" date="2019-05" db="EMBL/GenBank/DDBJ databases">
        <title>Another draft genome of Portunus trituberculatus and its Hox gene families provides insights of decapod evolution.</title>
        <authorList>
            <person name="Jeong J.-H."/>
            <person name="Song I."/>
            <person name="Kim S."/>
            <person name="Choi T."/>
            <person name="Kim D."/>
            <person name="Ryu S."/>
            <person name="Kim W."/>
        </authorList>
    </citation>
    <scope>NUCLEOTIDE SEQUENCE [LARGE SCALE GENOMIC DNA]</scope>
    <source>
        <tissue evidence="2">Muscle</tissue>
    </source>
</reference>
<protein>
    <submittedName>
        <fullName evidence="2">Uncharacterized protein</fullName>
    </submittedName>
</protein>
<feature type="compositionally biased region" description="Basic and acidic residues" evidence="1">
    <location>
        <begin position="35"/>
        <end position="46"/>
    </location>
</feature>
<comment type="caution">
    <text evidence="2">The sequence shown here is derived from an EMBL/GenBank/DDBJ whole genome shotgun (WGS) entry which is preliminary data.</text>
</comment>
<dbReference type="AlphaFoldDB" id="A0A5B7D432"/>
<gene>
    <name evidence="2" type="ORF">E2C01_008889</name>
</gene>
<organism evidence="2 3">
    <name type="scientific">Portunus trituberculatus</name>
    <name type="common">Swimming crab</name>
    <name type="synonym">Neptunus trituberculatus</name>
    <dbReference type="NCBI Taxonomy" id="210409"/>
    <lineage>
        <taxon>Eukaryota</taxon>
        <taxon>Metazoa</taxon>
        <taxon>Ecdysozoa</taxon>
        <taxon>Arthropoda</taxon>
        <taxon>Crustacea</taxon>
        <taxon>Multicrustacea</taxon>
        <taxon>Malacostraca</taxon>
        <taxon>Eumalacostraca</taxon>
        <taxon>Eucarida</taxon>
        <taxon>Decapoda</taxon>
        <taxon>Pleocyemata</taxon>
        <taxon>Brachyura</taxon>
        <taxon>Eubrachyura</taxon>
        <taxon>Portunoidea</taxon>
        <taxon>Portunidae</taxon>
        <taxon>Portuninae</taxon>
        <taxon>Portunus</taxon>
    </lineage>
</organism>
<accession>A0A5B7D432</accession>
<evidence type="ECO:0000256" key="1">
    <source>
        <dbReference type="SAM" id="MobiDB-lite"/>
    </source>
</evidence>
<proteinExistence type="predicted"/>
<keyword evidence="3" id="KW-1185">Reference proteome</keyword>